<dbReference type="Pfam" id="PF13191">
    <property type="entry name" value="AAA_16"/>
    <property type="match status" value="1"/>
</dbReference>
<dbReference type="InterPro" id="IPR041664">
    <property type="entry name" value="AAA_16"/>
</dbReference>
<evidence type="ECO:0000313" key="6">
    <source>
        <dbReference type="Proteomes" id="UP001340816"/>
    </source>
</evidence>
<evidence type="ECO:0000256" key="2">
    <source>
        <dbReference type="ARBA" id="ARBA00022840"/>
    </source>
</evidence>
<sequence length="990" mass="103412">MQQQPSPLVGRHGEVEDVAEALRTTGGTTAGTAGVTAGRTAGAEARTLLVTGGAGTGKTAVVEQARQMVVQEGGRVLRFGWESGEDPAGGTAALTDAVCGVLAKVHDGRLPARIAAVRRVQARASGPGGEVALLSTLGEVLADAAREVPFALILDNTERMPARTASALGLLLRTFRPAGVPVVMAGRPMRPGHVTAAQLPAAADRVLELPPLSTAEVGELVVRRLGRSVEPDLVTAVLASLGPLAGSPAAVLSVLASLEERGGLLELDGQVCLTVPEGGLRLRADAAELGRLCWPDVSPDAGTVAAAAVLAGLVERAEVRLEDLHRAKSPAGPLEAVGRTVDRLVADRVVTVGQDGRIAFAVPALAAALRTLPARAEVRSLHATITRLVTDRLGATAAGTRRPRLAGHVAAAGAMLDDSLAVPLLLAAAGSSVRFNQAWAVRSYHSVLRHLPPHDPRTPGVLHESAGLSLGHSDHIGVLALAEPLLACLDVPHGEERGDRGDREERGNPGDRDGLEWVTRACALSALHEHRSPYAEGADPRYRAALERVPAGAVLAAVGGRYGIGPSAPMTSRPGSGGQEPGSGTGPGSGSDSAFGSGPVPSVAEVRLVAAAVGSGAEFERARLGMPGDALGEAALDRLRNAAAYGDLAGALEAVLGEQRYVAVGESTAVRYHSMVRDYLTGDWDSALSCARRIETRGRSDGAAGVGQPARALAAEIQLMRGELGRAREWLDLIPDSVCHPLVARARLGVRYWSGQADKALAGRASAGEALEAARHDVRRARESGLLAGLDRVLLRMLSITVRGDSPEATRRTLEELEALYEEAASPMTYEAVLVARGMVHGDADSALAAYRLVRRRVDLPLSVDCCQCLTEVGDDPQSWLDEAMRSGHVLGMGRPVRSLLGAAARRRNVSIPRRRAARAGLTDREVRLIGMVSDGSTNRQIAARLACSEKTVEQRLSRLFQRTGCRSRVELAAAWLDGSLARQGLVPGH</sequence>
<gene>
    <name evidence="5" type="ORF">OHB35_24125</name>
</gene>
<dbReference type="Proteomes" id="UP001340816">
    <property type="component" value="Chromosome"/>
</dbReference>
<dbReference type="InterPro" id="IPR027417">
    <property type="entry name" value="P-loop_NTPase"/>
</dbReference>
<dbReference type="PROSITE" id="PS00622">
    <property type="entry name" value="HTH_LUXR_1"/>
    <property type="match status" value="1"/>
</dbReference>
<evidence type="ECO:0000313" key="5">
    <source>
        <dbReference type="EMBL" id="WSD16089.1"/>
    </source>
</evidence>
<keyword evidence="6" id="KW-1185">Reference proteome</keyword>
<dbReference type="SUPFAM" id="SSF52540">
    <property type="entry name" value="P-loop containing nucleoside triphosphate hydrolases"/>
    <property type="match status" value="1"/>
</dbReference>
<keyword evidence="2" id="KW-0067">ATP-binding</keyword>
<dbReference type="Pfam" id="PF00196">
    <property type="entry name" value="GerE"/>
    <property type="match status" value="1"/>
</dbReference>
<dbReference type="EMBL" id="CP109135">
    <property type="protein sequence ID" value="WSD16089.1"/>
    <property type="molecule type" value="Genomic_DNA"/>
</dbReference>
<keyword evidence="1" id="KW-0547">Nucleotide-binding</keyword>
<feature type="compositionally biased region" description="Gly residues" evidence="3">
    <location>
        <begin position="575"/>
        <end position="589"/>
    </location>
</feature>
<proteinExistence type="predicted"/>
<accession>A0ABZ1HDC7</accession>
<dbReference type="PANTHER" id="PTHR16305:SF35">
    <property type="entry name" value="TRANSCRIPTIONAL ACTIVATOR DOMAIN"/>
    <property type="match status" value="1"/>
</dbReference>
<dbReference type="InterPro" id="IPR000792">
    <property type="entry name" value="Tscrpt_reg_LuxR_C"/>
</dbReference>
<evidence type="ECO:0000256" key="1">
    <source>
        <dbReference type="ARBA" id="ARBA00022741"/>
    </source>
</evidence>
<organism evidence="5 6">
    <name type="scientific">Streptomyces phaeochromogenes</name>
    <dbReference type="NCBI Taxonomy" id="1923"/>
    <lineage>
        <taxon>Bacteria</taxon>
        <taxon>Bacillati</taxon>
        <taxon>Actinomycetota</taxon>
        <taxon>Actinomycetes</taxon>
        <taxon>Kitasatosporales</taxon>
        <taxon>Streptomycetaceae</taxon>
        <taxon>Streptomyces</taxon>
        <taxon>Streptomyces phaeochromogenes group</taxon>
    </lineage>
</organism>
<protein>
    <submittedName>
        <fullName evidence="5">LuxR C-terminal-related transcriptional regulator</fullName>
    </submittedName>
</protein>
<dbReference type="PANTHER" id="PTHR16305">
    <property type="entry name" value="TESTICULAR SOLUBLE ADENYLYL CYCLASE"/>
    <property type="match status" value="1"/>
</dbReference>
<reference evidence="5 6" key="1">
    <citation type="submission" date="2022-10" db="EMBL/GenBank/DDBJ databases">
        <title>The complete genomes of actinobacterial strains from the NBC collection.</title>
        <authorList>
            <person name="Joergensen T.S."/>
            <person name="Alvarez Arevalo M."/>
            <person name="Sterndorff E.B."/>
            <person name="Faurdal D."/>
            <person name="Vuksanovic O."/>
            <person name="Mourched A.-S."/>
            <person name="Charusanti P."/>
            <person name="Shaw S."/>
            <person name="Blin K."/>
            <person name="Weber T."/>
        </authorList>
    </citation>
    <scope>NUCLEOTIDE SEQUENCE [LARGE SCALE GENOMIC DNA]</scope>
    <source>
        <strain evidence="5 6">NBC 01752</strain>
    </source>
</reference>
<dbReference type="RefSeq" id="WP_326759901.1">
    <property type="nucleotide sequence ID" value="NZ_CP109135.1"/>
</dbReference>
<dbReference type="PROSITE" id="PS50043">
    <property type="entry name" value="HTH_LUXR_2"/>
    <property type="match status" value="1"/>
</dbReference>
<evidence type="ECO:0000256" key="3">
    <source>
        <dbReference type="SAM" id="MobiDB-lite"/>
    </source>
</evidence>
<dbReference type="InterPro" id="IPR036388">
    <property type="entry name" value="WH-like_DNA-bd_sf"/>
</dbReference>
<feature type="region of interest" description="Disordered" evidence="3">
    <location>
        <begin position="566"/>
        <end position="599"/>
    </location>
</feature>
<name>A0ABZ1HDC7_STRPH</name>
<evidence type="ECO:0000259" key="4">
    <source>
        <dbReference type="PROSITE" id="PS50043"/>
    </source>
</evidence>
<dbReference type="CDD" id="cd06170">
    <property type="entry name" value="LuxR_C_like"/>
    <property type="match status" value="1"/>
</dbReference>
<dbReference type="InterPro" id="IPR016032">
    <property type="entry name" value="Sig_transdc_resp-reg_C-effctor"/>
</dbReference>
<dbReference type="Gene3D" id="1.10.10.10">
    <property type="entry name" value="Winged helix-like DNA-binding domain superfamily/Winged helix DNA-binding domain"/>
    <property type="match status" value="1"/>
</dbReference>
<dbReference type="SMART" id="SM00421">
    <property type="entry name" value="HTH_LUXR"/>
    <property type="match status" value="1"/>
</dbReference>
<dbReference type="SUPFAM" id="SSF46894">
    <property type="entry name" value="C-terminal effector domain of the bipartite response regulators"/>
    <property type="match status" value="1"/>
</dbReference>
<dbReference type="PRINTS" id="PR00038">
    <property type="entry name" value="HTHLUXR"/>
</dbReference>
<feature type="region of interest" description="Disordered" evidence="3">
    <location>
        <begin position="493"/>
        <end position="514"/>
    </location>
</feature>
<feature type="domain" description="HTH luxR-type" evidence="4">
    <location>
        <begin position="915"/>
        <end position="980"/>
    </location>
</feature>